<evidence type="ECO:0000313" key="2">
    <source>
        <dbReference type="EMBL" id="VVB01410.1"/>
    </source>
</evidence>
<evidence type="ECO:0000256" key="1">
    <source>
        <dbReference type="SAM" id="MobiDB-lite"/>
    </source>
</evidence>
<accession>A0A565BIE1</accession>
<dbReference type="EMBL" id="CABITT030000004">
    <property type="protein sequence ID" value="VVB01410.1"/>
    <property type="molecule type" value="Genomic_DNA"/>
</dbReference>
<sequence length="89" mass="9791">MSDGEGQPSLFQIWCRSDLESLPDLRAGGGSWQRWAKMKDPRLCPEGPEKQAVQMGVDGSAALNQSSQRESTDLPVSPSWNRKPISATF</sequence>
<dbReference type="Proteomes" id="UP000489600">
    <property type="component" value="Unassembled WGS sequence"/>
</dbReference>
<feature type="region of interest" description="Disordered" evidence="1">
    <location>
        <begin position="59"/>
        <end position="89"/>
    </location>
</feature>
<organism evidence="2 3">
    <name type="scientific">Arabis nemorensis</name>
    <dbReference type="NCBI Taxonomy" id="586526"/>
    <lineage>
        <taxon>Eukaryota</taxon>
        <taxon>Viridiplantae</taxon>
        <taxon>Streptophyta</taxon>
        <taxon>Embryophyta</taxon>
        <taxon>Tracheophyta</taxon>
        <taxon>Spermatophyta</taxon>
        <taxon>Magnoliopsida</taxon>
        <taxon>eudicotyledons</taxon>
        <taxon>Gunneridae</taxon>
        <taxon>Pentapetalae</taxon>
        <taxon>rosids</taxon>
        <taxon>malvids</taxon>
        <taxon>Brassicales</taxon>
        <taxon>Brassicaceae</taxon>
        <taxon>Arabideae</taxon>
        <taxon>Arabis</taxon>
    </lineage>
</organism>
<proteinExistence type="predicted"/>
<evidence type="ECO:0000313" key="3">
    <source>
        <dbReference type="Proteomes" id="UP000489600"/>
    </source>
</evidence>
<dbReference type="AlphaFoldDB" id="A0A565BIE1"/>
<protein>
    <submittedName>
        <fullName evidence="2">Uncharacterized protein</fullName>
    </submittedName>
</protein>
<keyword evidence="3" id="KW-1185">Reference proteome</keyword>
<comment type="caution">
    <text evidence="2">The sequence shown here is derived from an EMBL/GenBank/DDBJ whole genome shotgun (WGS) entry which is preliminary data.</text>
</comment>
<reference evidence="2" key="1">
    <citation type="submission" date="2019-07" db="EMBL/GenBank/DDBJ databases">
        <authorList>
            <person name="Dittberner H."/>
        </authorList>
    </citation>
    <scope>NUCLEOTIDE SEQUENCE [LARGE SCALE GENOMIC DNA]</scope>
</reference>
<name>A0A565BIE1_9BRAS</name>
<gene>
    <name evidence="2" type="ORF">ANE_LOCUS11854</name>
</gene>